<evidence type="ECO:0000313" key="13">
    <source>
        <dbReference type="Proteomes" id="UP000694385"/>
    </source>
</evidence>
<feature type="signal peptide" evidence="11">
    <location>
        <begin position="1"/>
        <end position="26"/>
    </location>
</feature>
<evidence type="ECO:0000256" key="2">
    <source>
        <dbReference type="ARBA" id="ARBA00006356"/>
    </source>
</evidence>
<keyword evidence="5 11" id="KW-0732">Signal</keyword>
<evidence type="ECO:0000256" key="10">
    <source>
        <dbReference type="SAM" id="MobiDB-lite"/>
    </source>
</evidence>
<keyword evidence="6" id="KW-0027">Amidation</keyword>
<dbReference type="GO" id="GO:0160041">
    <property type="term" value="F:neuropeptide activity"/>
    <property type="evidence" value="ECO:0007669"/>
    <property type="project" value="Ensembl"/>
</dbReference>
<name>A0A8C5LDI2_JACJA</name>
<dbReference type="OMA" id="KMPHSVA"/>
<sequence length="190" mass="21548">MEIISSKRFILLTLATSSLLTLNAFCADKLMIPNLHSKENYDKYVQPRGIPKGEKERSINFQELKDWRPKNVIKMSAATVNKMPHSAANLPLRFGRTTREEKCPATAANVEACILSPIPNLPQRFGRMTSAKSVTRTLSNLLQRSTHSLAACNVLYSRTCQRQDAQNPDGKWPRKYEIKEIDDTEGKQEK</sequence>
<dbReference type="InterPro" id="IPR026297">
    <property type="entry name" value="FMRFamide-related/fGRP"/>
</dbReference>
<evidence type="ECO:0000256" key="1">
    <source>
        <dbReference type="ARBA" id="ARBA00004613"/>
    </source>
</evidence>
<evidence type="ECO:0000256" key="5">
    <source>
        <dbReference type="ARBA" id="ARBA00022729"/>
    </source>
</evidence>
<evidence type="ECO:0000256" key="6">
    <source>
        <dbReference type="ARBA" id="ARBA00022815"/>
    </source>
</evidence>
<dbReference type="Proteomes" id="UP000694385">
    <property type="component" value="Unassembled WGS sequence"/>
</dbReference>
<keyword evidence="13" id="KW-1185">Reference proteome</keyword>
<evidence type="ECO:0000256" key="8">
    <source>
        <dbReference type="ARBA" id="ARBA00045318"/>
    </source>
</evidence>
<dbReference type="Ensembl" id="ENSJJAT00000030134.1">
    <property type="protein sequence ID" value="ENSJJAP00000023557.1"/>
    <property type="gene ID" value="ENSJJAG00000023289.1"/>
</dbReference>
<dbReference type="GO" id="GO:0032277">
    <property type="term" value="P:negative regulation of gonadotropin secretion"/>
    <property type="evidence" value="ECO:0007669"/>
    <property type="project" value="Ensembl"/>
</dbReference>
<comment type="subcellular location">
    <subcellularLocation>
        <location evidence="1">Secreted</location>
    </subcellularLocation>
</comment>
<comment type="function">
    <text evidence="9">Efficiently inhibits forskolin-induced production of cAMP. Acts as a potent negative regulator of gonadotropin synthesis and secretion. Induces secretion of prolactin.</text>
</comment>
<evidence type="ECO:0000256" key="3">
    <source>
        <dbReference type="ARBA" id="ARBA00020574"/>
    </source>
</evidence>
<feature type="chain" id="PRO_5034086747" description="Pro-FMRFamide-related neuropeptide VF" evidence="11">
    <location>
        <begin position="27"/>
        <end position="190"/>
    </location>
</feature>
<comment type="function">
    <text evidence="8">Efficiently inhibits forskolin-induced production of cAMP. Blocks morphine-induced analgesia.</text>
</comment>
<feature type="region of interest" description="Disordered" evidence="10">
    <location>
        <begin position="163"/>
        <end position="190"/>
    </location>
</feature>
<evidence type="ECO:0000256" key="9">
    <source>
        <dbReference type="ARBA" id="ARBA00046154"/>
    </source>
</evidence>
<evidence type="ECO:0000313" key="12">
    <source>
        <dbReference type="Ensembl" id="ENSJJAP00000023557.1"/>
    </source>
</evidence>
<evidence type="ECO:0000256" key="4">
    <source>
        <dbReference type="ARBA" id="ARBA00022525"/>
    </source>
</evidence>
<keyword evidence="7" id="KW-0527">Neuropeptide</keyword>
<dbReference type="GO" id="GO:0007218">
    <property type="term" value="P:neuropeptide signaling pathway"/>
    <property type="evidence" value="ECO:0007669"/>
    <property type="project" value="UniProtKB-KW"/>
</dbReference>
<protein>
    <recommendedName>
        <fullName evidence="3">Pro-FMRFamide-related neuropeptide VF</fullName>
    </recommendedName>
</protein>
<dbReference type="PANTHER" id="PTHR14403">
    <property type="entry name" value="RFAMIDE PEPTIDE GONADOTROPIN INHIBITORY HORMONE"/>
    <property type="match status" value="1"/>
</dbReference>
<feature type="compositionally biased region" description="Basic and acidic residues" evidence="10">
    <location>
        <begin position="171"/>
        <end position="190"/>
    </location>
</feature>
<dbReference type="GeneTree" id="ENSGT00390000003271"/>
<reference evidence="12" key="1">
    <citation type="submission" date="2025-08" db="UniProtKB">
        <authorList>
            <consortium name="Ensembl"/>
        </authorList>
    </citation>
    <scope>IDENTIFICATION</scope>
</reference>
<reference evidence="12" key="2">
    <citation type="submission" date="2025-09" db="UniProtKB">
        <authorList>
            <consortium name="Ensembl"/>
        </authorList>
    </citation>
    <scope>IDENTIFICATION</scope>
</reference>
<organism evidence="12 13">
    <name type="scientific">Jaculus jaculus</name>
    <name type="common">Lesser Egyptian jerboa</name>
    <dbReference type="NCBI Taxonomy" id="51337"/>
    <lineage>
        <taxon>Eukaryota</taxon>
        <taxon>Metazoa</taxon>
        <taxon>Chordata</taxon>
        <taxon>Craniata</taxon>
        <taxon>Vertebrata</taxon>
        <taxon>Euteleostomi</taxon>
        <taxon>Mammalia</taxon>
        <taxon>Eutheria</taxon>
        <taxon>Euarchontoglires</taxon>
        <taxon>Glires</taxon>
        <taxon>Rodentia</taxon>
        <taxon>Myomorpha</taxon>
        <taxon>Dipodoidea</taxon>
        <taxon>Dipodidae</taxon>
        <taxon>Dipodinae</taxon>
        <taxon>Jaculus</taxon>
    </lineage>
</organism>
<evidence type="ECO:0000256" key="11">
    <source>
        <dbReference type="SAM" id="SignalP"/>
    </source>
</evidence>
<gene>
    <name evidence="12" type="primary">Npvf</name>
</gene>
<evidence type="ECO:0000256" key="7">
    <source>
        <dbReference type="ARBA" id="ARBA00023320"/>
    </source>
</evidence>
<keyword evidence="4" id="KW-0964">Secreted</keyword>
<proteinExistence type="inferred from homology"/>
<dbReference type="GO" id="GO:0005615">
    <property type="term" value="C:extracellular space"/>
    <property type="evidence" value="ECO:0007669"/>
    <property type="project" value="Ensembl"/>
</dbReference>
<dbReference type="AlphaFoldDB" id="A0A8C5LDI2"/>
<dbReference type="PANTHER" id="PTHR14403:SF6">
    <property type="entry name" value="PRO-FMRFAMIDE-RELATED NEUROPEPTIDE VF"/>
    <property type="match status" value="1"/>
</dbReference>
<comment type="similarity">
    <text evidence="2">Belongs to the FARP (FMRFamide related peptide) family.</text>
</comment>
<accession>A0A8C5LDI2</accession>